<protein>
    <submittedName>
        <fullName evidence="3">Trypsin-like serine protease</fullName>
    </submittedName>
</protein>
<keyword evidence="3" id="KW-0378">Hydrolase</keyword>
<accession>A0A1Y1WNT1</accession>
<evidence type="ECO:0000259" key="2">
    <source>
        <dbReference type="PROSITE" id="PS50240"/>
    </source>
</evidence>
<dbReference type="PROSITE" id="PS50240">
    <property type="entry name" value="TRYPSIN_DOM"/>
    <property type="match status" value="1"/>
</dbReference>
<evidence type="ECO:0000313" key="3">
    <source>
        <dbReference type="EMBL" id="ORX74896.1"/>
    </source>
</evidence>
<dbReference type="PANTHER" id="PTHR24260:SF136">
    <property type="entry name" value="GH08193P-RELATED"/>
    <property type="match status" value="1"/>
</dbReference>
<evidence type="ECO:0000256" key="1">
    <source>
        <dbReference type="SAM" id="SignalP"/>
    </source>
</evidence>
<reference evidence="3 4" key="1">
    <citation type="submission" date="2016-07" db="EMBL/GenBank/DDBJ databases">
        <title>Pervasive Adenine N6-methylation of Active Genes in Fungi.</title>
        <authorList>
            <consortium name="DOE Joint Genome Institute"/>
            <person name="Mondo S.J."/>
            <person name="Dannebaum R.O."/>
            <person name="Kuo R.C."/>
            <person name="Labutti K."/>
            <person name="Haridas S."/>
            <person name="Kuo A."/>
            <person name="Salamov A."/>
            <person name="Ahrendt S.R."/>
            <person name="Lipzen A."/>
            <person name="Sullivan W."/>
            <person name="Andreopoulos W.B."/>
            <person name="Clum A."/>
            <person name="Lindquist E."/>
            <person name="Daum C."/>
            <person name="Ramamoorthy G.K."/>
            <person name="Gryganskyi A."/>
            <person name="Culley D."/>
            <person name="Magnuson J.K."/>
            <person name="James T.Y."/>
            <person name="O'Malley M.A."/>
            <person name="Stajich J.E."/>
            <person name="Spatafora J.W."/>
            <person name="Visel A."/>
            <person name="Grigoriev I.V."/>
        </authorList>
    </citation>
    <scope>NUCLEOTIDE SEQUENCE [LARGE SCALE GENOMIC DNA]</scope>
    <source>
        <strain evidence="3 4">ATCC 12442</strain>
    </source>
</reference>
<dbReference type="SMART" id="SM00020">
    <property type="entry name" value="Tryp_SPc"/>
    <property type="match status" value="1"/>
</dbReference>
<dbReference type="SUPFAM" id="SSF50494">
    <property type="entry name" value="Trypsin-like serine proteases"/>
    <property type="match status" value="1"/>
</dbReference>
<keyword evidence="3" id="KW-0645">Protease</keyword>
<organism evidence="3 4">
    <name type="scientific">Linderina pennispora</name>
    <dbReference type="NCBI Taxonomy" id="61395"/>
    <lineage>
        <taxon>Eukaryota</taxon>
        <taxon>Fungi</taxon>
        <taxon>Fungi incertae sedis</taxon>
        <taxon>Zoopagomycota</taxon>
        <taxon>Kickxellomycotina</taxon>
        <taxon>Kickxellomycetes</taxon>
        <taxon>Kickxellales</taxon>
        <taxon>Kickxellaceae</taxon>
        <taxon>Linderina</taxon>
    </lineage>
</organism>
<evidence type="ECO:0000313" key="4">
    <source>
        <dbReference type="Proteomes" id="UP000193922"/>
    </source>
</evidence>
<dbReference type="GeneID" id="63801653"/>
<gene>
    <name evidence="3" type="ORF">DL89DRAFT_24089</name>
</gene>
<feature type="domain" description="Peptidase S1" evidence="2">
    <location>
        <begin position="28"/>
        <end position="276"/>
    </location>
</feature>
<comment type="caution">
    <text evidence="3">The sequence shown here is derived from an EMBL/GenBank/DDBJ whole genome shotgun (WGS) entry which is preliminary data.</text>
</comment>
<dbReference type="GO" id="GO:0004252">
    <property type="term" value="F:serine-type endopeptidase activity"/>
    <property type="evidence" value="ECO:0007669"/>
    <property type="project" value="InterPro"/>
</dbReference>
<name>A0A1Y1WNT1_9FUNG</name>
<dbReference type="PANTHER" id="PTHR24260">
    <property type="match status" value="1"/>
</dbReference>
<dbReference type="InterPro" id="IPR043504">
    <property type="entry name" value="Peptidase_S1_PA_chymotrypsin"/>
</dbReference>
<dbReference type="InterPro" id="IPR051333">
    <property type="entry name" value="CLIP_Serine_Protease"/>
</dbReference>
<dbReference type="RefSeq" id="XP_040748107.1">
    <property type="nucleotide sequence ID" value="XM_040885005.1"/>
</dbReference>
<dbReference type="EMBL" id="MCFD01000001">
    <property type="protein sequence ID" value="ORX74896.1"/>
    <property type="molecule type" value="Genomic_DNA"/>
</dbReference>
<sequence length="283" mass="29989">MNILTVAVSLALASAQVQALGWSFNKRVIGGGSASPEEFPFLVTISRTTDKGIEFICGGSIIHKHVIVTAASCFTNGTTGDVVSPSRLLVGFGNHNRKKQLLYPAIDLVVHPEYEPKGNANNIALVSVPALPLDNSNVAKIPVFKGKVVDGSAMNFAGWGSRTNATKNDTSSDILRKTIVKVGSSDKCRKYLKGFQTSNGPQTCTQNSLTPNSGACGRDWGSGLVGFVKNKPYLIGLASHGTDPDQKGSQACAQPTGFGVYTHVNYYIGFIANTTNLPASTFY</sequence>
<feature type="signal peptide" evidence="1">
    <location>
        <begin position="1"/>
        <end position="19"/>
    </location>
</feature>
<keyword evidence="1" id="KW-0732">Signal</keyword>
<dbReference type="CDD" id="cd00190">
    <property type="entry name" value="Tryp_SPc"/>
    <property type="match status" value="1"/>
</dbReference>
<dbReference type="AlphaFoldDB" id="A0A1Y1WNT1"/>
<dbReference type="Proteomes" id="UP000193922">
    <property type="component" value="Unassembled WGS sequence"/>
</dbReference>
<dbReference type="Pfam" id="PF00089">
    <property type="entry name" value="Trypsin"/>
    <property type="match status" value="1"/>
</dbReference>
<dbReference type="InterPro" id="IPR001254">
    <property type="entry name" value="Trypsin_dom"/>
</dbReference>
<feature type="chain" id="PRO_5013344983" evidence="1">
    <location>
        <begin position="20"/>
        <end position="283"/>
    </location>
</feature>
<dbReference type="GO" id="GO:0006508">
    <property type="term" value="P:proteolysis"/>
    <property type="evidence" value="ECO:0007669"/>
    <property type="project" value="UniProtKB-KW"/>
</dbReference>
<keyword evidence="4" id="KW-1185">Reference proteome</keyword>
<proteinExistence type="predicted"/>
<dbReference type="Gene3D" id="2.40.10.10">
    <property type="entry name" value="Trypsin-like serine proteases"/>
    <property type="match status" value="1"/>
</dbReference>
<dbReference type="InterPro" id="IPR009003">
    <property type="entry name" value="Peptidase_S1_PA"/>
</dbReference>
<dbReference type="OrthoDB" id="6380398at2759"/>